<evidence type="ECO:0000313" key="10">
    <source>
        <dbReference type="EMBL" id="MDQ0503711.1"/>
    </source>
</evidence>
<feature type="transmembrane region" description="Helical" evidence="8">
    <location>
        <begin position="129"/>
        <end position="154"/>
    </location>
</feature>
<dbReference type="EMBL" id="JAUSVY010000001">
    <property type="protein sequence ID" value="MDQ0503711.1"/>
    <property type="molecule type" value="Genomic_DNA"/>
</dbReference>
<comment type="subcellular location">
    <subcellularLocation>
        <location evidence="1 8">Cell membrane</location>
        <topology evidence="1 8">Multi-pass membrane protein</topology>
    </subcellularLocation>
</comment>
<dbReference type="PANTHER" id="PTHR42929">
    <property type="entry name" value="INNER MEMBRANE ABC TRANSPORTER PERMEASE PROTEIN YDCU-RELATED-RELATED"/>
    <property type="match status" value="1"/>
</dbReference>
<accession>A0ABU0L9A6</accession>
<keyword evidence="11" id="KW-1185">Reference proteome</keyword>
<dbReference type="CDD" id="cd06261">
    <property type="entry name" value="TM_PBP2"/>
    <property type="match status" value="1"/>
</dbReference>
<keyword evidence="7 8" id="KW-0472">Membrane</keyword>
<name>A0ABU0L9A6_XANAG</name>
<dbReference type="SUPFAM" id="SSF161098">
    <property type="entry name" value="MetI-like"/>
    <property type="match status" value="1"/>
</dbReference>
<keyword evidence="4" id="KW-1003">Cell membrane</keyword>
<feature type="transmembrane region" description="Helical" evidence="8">
    <location>
        <begin position="43"/>
        <end position="64"/>
    </location>
</feature>
<protein>
    <submittedName>
        <fullName evidence="10">Spermidine/putrescine transport system permease protein</fullName>
    </submittedName>
</protein>
<dbReference type="Gene3D" id="1.10.3720.10">
    <property type="entry name" value="MetI-like"/>
    <property type="match status" value="1"/>
</dbReference>
<evidence type="ECO:0000256" key="7">
    <source>
        <dbReference type="ARBA" id="ARBA00023136"/>
    </source>
</evidence>
<evidence type="ECO:0000256" key="8">
    <source>
        <dbReference type="RuleBase" id="RU363032"/>
    </source>
</evidence>
<evidence type="ECO:0000256" key="2">
    <source>
        <dbReference type="ARBA" id="ARBA00007069"/>
    </source>
</evidence>
<feature type="transmembrane region" description="Helical" evidence="8">
    <location>
        <begin position="174"/>
        <end position="197"/>
    </location>
</feature>
<evidence type="ECO:0000256" key="4">
    <source>
        <dbReference type="ARBA" id="ARBA00022475"/>
    </source>
</evidence>
<sequence length="312" mass="33606">MSTALIDPTLNNTPLPAVPAATPLGARFAAAWAAAGTRCALPVVVLLAAGFLAPLVAIFAYSFAPPRSFEVFRAFTFANYAELFSLENTVWLSFAWSIGFALLTCAVLAVVAYPIAYGMVFLFGRWSSLVSVLFVFPLFVSENVRLYGWVLFFIKNGVLDGSLKWLGLGGAPTVLYTPGVILAGMVYTYLPFMLFPLTLGLSMVPRDLIDAARDLGANRFQIWREVEVPLAMPGILIGMLLTFVLAIGAVSEAKILGGQSVIVISHDIEIAFTYAQNWPLGSALAVLVTAFIGALTLAVFAKLDLDRLLGRR</sequence>
<comment type="similarity">
    <text evidence="2">Belongs to the binding-protein-dependent transport system permease family. CysTW subfamily.</text>
</comment>
<organism evidence="10 11">
    <name type="scientific">Xanthobacter agilis</name>
    <dbReference type="NCBI Taxonomy" id="47492"/>
    <lineage>
        <taxon>Bacteria</taxon>
        <taxon>Pseudomonadati</taxon>
        <taxon>Pseudomonadota</taxon>
        <taxon>Alphaproteobacteria</taxon>
        <taxon>Hyphomicrobiales</taxon>
        <taxon>Xanthobacteraceae</taxon>
        <taxon>Xanthobacter</taxon>
    </lineage>
</organism>
<evidence type="ECO:0000256" key="1">
    <source>
        <dbReference type="ARBA" id="ARBA00004651"/>
    </source>
</evidence>
<dbReference type="Pfam" id="PF00528">
    <property type="entry name" value="BPD_transp_1"/>
    <property type="match status" value="1"/>
</dbReference>
<proteinExistence type="inferred from homology"/>
<dbReference type="PANTHER" id="PTHR42929:SF1">
    <property type="entry name" value="INNER MEMBRANE ABC TRANSPORTER PERMEASE PROTEIN YDCU-RELATED"/>
    <property type="match status" value="1"/>
</dbReference>
<evidence type="ECO:0000256" key="3">
    <source>
        <dbReference type="ARBA" id="ARBA00022448"/>
    </source>
</evidence>
<feature type="transmembrane region" description="Helical" evidence="8">
    <location>
        <begin position="283"/>
        <end position="303"/>
    </location>
</feature>
<feature type="transmembrane region" description="Helical" evidence="8">
    <location>
        <begin position="94"/>
        <end position="117"/>
    </location>
</feature>
<dbReference type="InterPro" id="IPR000515">
    <property type="entry name" value="MetI-like"/>
</dbReference>
<dbReference type="Proteomes" id="UP001241747">
    <property type="component" value="Unassembled WGS sequence"/>
</dbReference>
<keyword evidence="3 8" id="KW-0813">Transport</keyword>
<gene>
    <name evidence="10" type="ORF">QOZ94_000481</name>
</gene>
<dbReference type="RefSeq" id="WP_237346724.1">
    <property type="nucleotide sequence ID" value="NZ_JABWGX010000022.1"/>
</dbReference>
<comment type="caution">
    <text evidence="10">The sequence shown here is derived from an EMBL/GenBank/DDBJ whole genome shotgun (WGS) entry which is preliminary data.</text>
</comment>
<reference evidence="10 11" key="1">
    <citation type="submission" date="2023-07" db="EMBL/GenBank/DDBJ databases">
        <title>Genomic Encyclopedia of Type Strains, Phase IV (KMG-IV): sequencing the most valuable type-strain genomes for metagenomic binning, comparative biology and taxonomic classification.</title>
        <authorList>
            <person name="Goeker M."/>
        </authorList>
    </citation>
    <scope>NUCLEOTIDE SEQUENCE [LARGE SCALE GENOMIC DNA]</scope>
    <source>
        <strain evidence="10 11">DSM 3770</strain>
    </source>
</reference>
<evidence type="ECO:0000313" key="11">
    <source>
        <dbReference type="Proteomes" id="UP001241747"/>
    </source>
</evidence>
<feature type="domain" description="ABC transmembrane type-1" evidence="9">
    <location>
        <begin position="94"/>
        <end position="299"/>
    </location>
</feature>
<keyword evidence="6 8" id="KW-1133">Transmembrane helix</keyword>
<dbReference type="InterPro" id="IPR035906">
    <property type="entry name" value="MetI-like_sf"/>
</dbReference>
<dbReference type="PROSITE" id="PS50928">
    <property type="entry name" value="ABC_TM1"/>
    <property type="match status" value="1"/>
</dbReference>
<keyword evidence="5 8" id="KW-0812">Transmembrane</keyword>
<evidence type="ECO:0000256" key="5">
    <source>
        <dbReference type="ARBA" id="ARBA00022692"/>
    </source>
</evidence>
<feature type="transmembrane region" description="Helical" evidence="8">
    <location>
        <begin position="228"/>
        <end position="250"/>
    </location>
</feature>
<evidence type="ECO:0000256" key="6">
    <source>
        <dbReference type="ARBA" id="ARBA00022989"/>
    </source>
</evidence>
<evidence type="ECO:0000259" key="9">
    <source>
        <dbReference type="PROSITE" id="PS50928"/>
    </source>
</evidence>